<evidence type="ECO:0000313" key="5">
    <source>
        <dbReference type="Proteomes" id="UP001152759"/>
    </source>
</evidence>
<dbReference type="Proteomes" id="UP001152759">
    <property type="component" value="Chromosome 8"/>
</dbReference>
<feature type="region of interest" description="Disordered" evidence="2">
    <location>
        <begin position="1"/>
        <end position="42"/>
    </location>
</feature>
<name>A0A9P0FAA7_BEMTA</name>
<dbReference type="PANTHER" id="PTHR33309:SF3">
    <property type="entry name" value="CCHC-TYPE DOMAIN-CONTAINING PROTEIN"/>
    <property type="match status" value="1"/>
</dbReference>
<dbReference type="InterPro" id="IPR049012">
    <property type="entry name" value="Mutator_transp_dom"/>
</dbReference>
<organism evidence="4 5">
    <name type="scientific">Bemisia tabaci</name>
    <name type="common">Sweetpotato whitefly</name>
    <name type="synonym">Aleurodes tabaci</name>
    <dbReference type="NCBI Taxonomy" id="7038"/>
    <lineage>
        <taxon>Eukaryota</taxon>
        <taxon>Metazoa</taxon>
        <taxon>Ecdysozoa</taxon>
        <taxon>Arthropoda</taxon>
        <taxon>Hexapoda</taxon>
        <taxon>Insecta</taxon>
        <taxon>Pterygota</taxon>
        <taxon>Neoptera</taxon>
        <taxon>Paraneoptera</taxon>
        <taxon>Hemiptera</taxon>
        <taxon>Sternorrhyncha</taxon>
        <taxon>Aleyrodoidea</taxon>
        <taxon>Aleyrodidae</taxon>
        <taxon>Aleyrodinae</taxon>
        <taxon>Bemisia</taxon>
    </lineage>
</organism>
<keyword evidence="1" id="KW-0175">Coiled coil</keyword>
<gene>
    <name evidence="4" type="ORF">BEMITA_LOCUS13203</name>
</gene>
<evidence type="ECO:0000313" key="4">
    <source>
        <dbReference type="EMBL" id="CAH0394960.1"/>
    </source>
</evidence>
<proteinExistence type="predicted"/>
<evidence type="ECO:0000256" key="1">
    <source>
        <dbReference type="SAM" id="Coils"/>
    </source>
</evidence>
<sequence length="571" mass="64361">MPRSKKLFKKRKGVGKPVPNSAGSKTPERRDVDVTKDSSSKRKLNKNVSSYDKYKYEDSDVYDIISFKELNSLLGEIASCRKCRGQLSVFATQINGLNAMVNVVCGRCEFSVRKQNSVSLPSKNSDINVRLVYGMRCIGKGEESAKMLCGILNLRSPPSFKRYTKVLTEATKSVCQESMRQAAEDAVEENEGSRDLTCSFDGTWQKRGHCSQNGVITVISAGKVLDISIFSKYCRCPKRLEREHLPTCCANFEGSSGKMETHGVMELYQRSQALYNVRYKFYLGDGDSSAFSTIEELKPYGDECVPVKQECVGHVQKRMGTRLRKLKTAWGKKKLADNLTMGGRGRLTLDAIAKIQIYYGLAIRRNSSNLENMKAAVWSTFFHLLSTDENPSHSMCPKATDEDCWCKYNKAVAKNEPYKHADHLHLPKAVMDEVKDIFRALADPTLLKKCLHGNTQNSNESLNNVIWSILPKRVFVMRNVLELGVYDAVSKFNEGNIARCRILEALGINPGYNCVSTMKRFDEVRMSKAEKAVQEIEKKCRQRKASAKRKLEEAFEAEEDPDKPSYAAGEY</sequence>
<feature type="compositionally biased region" description="Basic and acidic residues" evidence="2">
    <location>
        <begin position="26"/>
        <end position="40"/>
    </location>
</feature>
<reference evidence="4" key="1">
    <citation type="submission" date="2021-12" db="EMBL/GenBank/DDBJ databases">
        <authorList>
            <person name="King R."/>
        </authorList>
    </citation>
    <scope>NUCLEOTIDE SEQUENCE</scope>
</reference>
<protein>
    <recommendedName>
        <fullName evidence="3">Mutator-like transposase domain-containing protein</fullName>
    </recommendedName>
</protein>
<dbReference type="EMBL" id="OU963869">
    <property type="protein sequence ID" value="CAH0394960.1"/>
    <property type="molecule type" value="Genomic_DNA"/>
</dbReference>
<accession>A0A9P0FAA7</accession>
<dbReference type="AlphaFoldDB" id="A0A9P0FAA7"/>
<dbReference type="Pfam" id="PF20700">
    <property type="entry name" value="Mutator"/>
    <property type="match status" value="1"/>
</dbReference>
<keyword evidence="5" id="KW-1185">Reference proteome</keyword>
<feature type="coiled-coil region" evidence="1">
    <location>
        <begin position="519"/>
        <end position="546"/>
    </location>
</feature>
<feature type="domain" description="Mutator-like transposase" evidence="3">
    <location>
        <begin position="65"/>
        <end position="406"/>
    </location>
</feature>
<dbReference type="PANTHER" id="PTHR33309">
    <property type="entry name" value="KERATIN, ULTRA HIGH-SULFUR MATRIX PROTEIN-LIKE"/>
    <property type="match status" value="1"/>
</dbReference>
<feature type="compositionally biased region" description="Basic residues" evidence="2">
    <location>
        <begin position="1"/>
        <end position="14"/>
    </location>
</feature>
<feature type="region of interest" description="Disordered" evidence="2">
    <location>
        <begin position="549"/>
        <end position="571"/>
    </location>
</feature>
<evidence type="ECO:0000256" key="2">
    <source>
        <dbReference type="SAM" id="MobiDB-lite"/>
    </source>
</evidence>
<evidence type="ECO:0000259" key="3">
    <source>
        <dbReference type="Pfam" id="PF20700"/>
    </source>
</evidence>